<gene>
    <name evidence="2" type="ORF">XAP6984_990011</name>
    <name evidence="3" type="ORF">XAP7430_980012</name>
</gene>
<dbReference type="Proteomes" id="UP000234181">
    <property type="component" value="Unassembled WGS sequence"/>
</dbReference>
<sequence>MMWGTERDGDHPQSMAEWVEGLTRP</sequence>
<proteinExistence type="predicted"/>
<accession>A0AB38E6I2</accession>
<evidence type="ECO:0000313" key="3">
    <source>
        <dbReference type="EMBL" id="SON93113.1"/>
    </source>
</evidence>
<name>A0AB38E6I2_XANCH</name>
<evidence type="ECO:0000256" key="1">
    <source>
        <dbReference type="SAM" id="MobiDB-lite"/>
    </source>
</evidence>
<comment type="caution">
    <text evidence="3">The sequence shown here is derived from an EMBL/GenBank/DDBJ whole genome shotgun (WGS) entry which is preliminary data.</text>
</comment>
<protein>
    <submittedName>
        <fullName evidence="3">Uncharacterized protein</fullName>
    </submittedName>
</protein>
<dbReference type="EMBL" id="OCYT01000160">
    <property type="protein sequence ID" value="SON90267.1"/>
    <property type="molecule type" value="Genomic_DNA"/>
</dbReference>
<evidence type="ECO:0000313" key="4">
    <source>
        <dbReference type="Proteomes" id="UP000234166"/>
    </source>
</evidence>
<organism evidence="3 4">
    <name type="scientific">Xanthomonas campestris pv. phaseoli</name>
    <dbReference type="NCBI Taxonomy" id="317013"/>
    <lineage>
        <taxon>Bacteria</taxon>
        <taxon>Pseudomonadati</taxon>
        <taxon>Pseudomonadota</taxon>
        <taxon>Gammaproteobacteria</taxon>
        <taxon>Lysobacterales</taxon>
        <taxon>Lysobacteraceae</taxon>
        <taxon>Xanthomonas</taxon>
    </lineage>
</organism>
<evidence type="ECO:0000313" key="2">
    <source>
        <dbReference type="EMBL" id="SON90267.1"/>
    </source>
</evidence>
<dbReference type="Proteomes" id="UP000234166">
    <property type="component" value="Unassembled WGS sequence"/>
</dbReference>
<dbReference type="EMBL" id="OCYS01000158">
    <property type="protein sequence ID" value="SON93113.1"/>
    <property type="molecule type" value="Genomic_DNA"/>
</dbReference>
<feature type="compositionally biased region" description="Basic and acidic residues" evidence="1">
    <location>
        <begin position="1"/>
        <end position="11"/>
    </location>
</feature>
<keyword evidence="5" id="KW-1185">Reference proteome</keyword>
<evidence type="ECO:0000313" key="5">
    <source>
        <dbReference type="Proteomes" id="UP000234181"/>
    </source>
</evidence>
<feature type="region of interest" description="Disordered" evidence="1">
    <location>
        <begin position="1"/>
        <end position="25"/>
    </location>
</feature>
<reference evidence="4 5" key="1">
    <citation type="submission" date="2017-10" db="EMBL/GenBank/DDBJ databases">
        <authorList>
            <person name="Regsiter A."/>
            <person name="William W."/>
        </authorList>
    </citation>
    <scope>NUCLEOTIDE SEQUENCE [LARGE SCALE GENOMIC DNA]</scope>
    <source>
        <strain evidence="2 5">CFBP6984</strain>
        <strain evidence="3 4">CFBP7430</strain>
    </source>
</reference>
<dbReference type="AlphaFoldDB" id="A0AB38E6I2"/>